<dbReference type="Pfam" id="PF07635">
    <property type="entry name" value="PSCyt1"/>
    <property type="match status" value="1"/>
</dbReference>
<dbReference type="InterPro" id="IPR011429">
    <property type="entry name" value="Cyt_c_Planctomycete-type"/>
</dbReference>
<accession>A0A6N4SRV1</accession>
<protein>
    <recommendedName>
        <fullName evidence="1">Cytochrome C Planctomycete-type domain-containing protein</fullName>
    </recommendedName>
</protein>
<evidence type="ECO:0000313" key="2">
    <source>
        <dbReference type="EMBL" id="ABG59119.1"/>
    </source>
</evidence>
<dbReference type="EMBL" id="CP000383">
    <property type="protein sequence ID" value="ABG59119.1"/>
    <property type="molecule type" value="Genomic_DNA"/>
</dbReference>
<keyword evidence="3" id="KW-1185">Reference proteome</keyword>
<proteinExistence type="predicted"/>
<dbReference type="PROSITE" id="PS51257">
    <property type="entry name" value="PROKAR_LIPOPROTEIN"/>
    <property type="match status" value="1"/>
</dbReference>
<gene>
    <name evidence="2" type="ordered locus">CHU_1852</name>
</gene>
<dbReference type="Proteomes" id="UP000001822">
    <property type="component" value="Chromosome"/>
</dbReference>
<sequence length="151" mass="16611">MKRYSSVYLHISGYMFMKYRKISGIIFFASFVFACSYNKGTTAAPEVDCLPVESVSFSADIVPILLTNCAIPTCHSGNNPEGNLNLEASKAYVSLLKRGSGYVDVNDPKSSVLYSSLVSVSNPMPPEGQRPLTICELQLIELWMKQGVQNN</sequence>
<evidence type="ECO:0000259" key="1">
    <source>
        <dbReference type="Pfam" id="PF07635"/>
    </source>
</evidence>
<dbReference type="AlphaFoldDB" id="A0A6N4SRV1"/>
<dbReference type="KEGG" id="chu:CHU_1852"/>
<evidence type="ECO:0000313" key="3">
    <source>
        <dbReference type="Proteomes" id="UP000001822"/>
    </source>
</evidence>
<organism evidence="2 3">
    <name type="scientific">Cytophaga hutchinsonii (strain ATCC 33406 / DSM 1761 / CIP 103989 / NBRC 15051 / NCIMB 9469 / D465)</name>
    <dbReference type="NCBI Taxonomy" id="269798"/>
    <lineage>
        <taxon>Bacteria</taxon>
        <taxon>Pseudomonadati</taxon>
        <taxon>Bacteroidota</taxon>
        <taxon>Cytophagia</taxon>
        <taxon>Cytophagales</taxon>
        <taxon>Cytophagaceae</taxon>
        <taxon>Cytophaga</taxon>
    </lineage>
</organism>
<reference evidence="2 3" key="1">
    <citation type="journal article" date="2007" name="Appl. Environ. Microbiol.">
        <title>Genome sequence of the cellulolytic gliding bacterium Cytophaga hutchinsonii.</title>
        <authorList>
            <person name="Xie G."/>
            <person name="Bruce D.C."/>
            <person name="Challacombe J.F."/>
            <person name="Chertkov O."/>
            <person name="Detter J.C."/>
            <person name="Gilna P."/>
            <person name="Han C.S."/>
            <person name="Lucas S."/>
            <person name="Misra M."/>
            <person name="Myers G.L."/>
            <person name="Richardson P."/>
            <person name="Tapia R."/>
            <person name="Thayer N."/>
            <person name="Thompson L.S."/>
            <person name="Brettin T.S."/>
            <person name="Henrissat B."/>
            <person name="Wilson D.B."/>
            <person name="McBride M.J."/>
        </authorList>
    </citation>
    <scope>NUCLEOTIDE SEQUENCE [LARGE SCALE GENOMIC DNA]</scope>
    <source>
        <strain evidence="3">ATCC 33406 / DSM 1761 / CIP 103989 / NBRC 15051 / NCIMB 9469 / D465</strain>
    </source>
</reference>
<feature type="domain" description="Cytochrome C Planctomycete-type" evidence="1">
    <location>
        <begin position="73"/>
        <end position="128"/>
    </location>
</feature>
<name>A0A6N4SRV1_CYTH3</name>